<comment type="caution">
    <text evidence="17">The sequence shown here is derived from an EMBL/GenBank/DDBJ whole genome shotgun (WGS) entry which is preliminary data.</text>
</comment>
<name>A0A846QKV1_9BACT</name>
<dbReference type="AlphaFoldDB" id="A0A846QKV1"/>
<dbReference type="Pfam" id="PF02516">
    <property type="entry name" value="STT3"/>
    <property type="match status" value="1"/>
</dbReference>
<comment type="similarity">
    <text evidence="5">Belongs to the STT3 family.</text>
</comment>
<evidence type="ECO:0000259" key="16">
    <source>
        <dbReference type="Pfam" id="PF21436"/>
    </source>
</evidence>
<dbReference type="InterPro" id="IPR048999">
    <property type="entry name" value="STT3-PglB_core"/>
</dbReference>
<protein>
    <submittedName>
        <fullName evidence="17">Dolichyl-diphosphooligosaccharide--protein glycosyltransferase</fullName>
        <ecNumber evidence="17">2.4.99.18</ecNumber>
    </submittedName>
</protein>
<dbReference type="RefSeq" id="WP_167941792.1">
    <property type="nucleotide sequence ID" value="NZ_JAATJA010000002.1"/>
</dbReference>
<dbReference type="InterPro" id="IPR048307">
    <property type="entry name" value="STT3_N"/>
</dbReference>
<keyword evidence="12 14" id="KW-0472">Membrane</keyword>
<comment type="subcellular location">
    <subcellularLocation>
        <location evidence="3">Endomembrane system</location>
        <topology evidence="3">Multi-pass membrane protein</topology>
    </subcellularLocation>
</comment>
<dbReference type="Pfam" id="PF21436">
    <property type="entry name" value="STT3-PglB_core"/>
    <property type="match status" value="1"/>
</dbReference>
<dbReference type="Proteomes" id="UP000580856">
    <property type="component" value="Unassembled WGS sequence"/>
</dbReference>
<sequence length="687" mass="75900">MIRIPFLANASSLLRPRILFALGLLGVAVVCLGIQFGALHDWKERPDFYVKGVPLLTTADGYFYLRHSFAHGRGTFDRQDRFEFSGAYQPQSVPPVSLLASTLRKALGLPLETVAFYLPPALAILTLIPFAFMARTFASRGAALAAALALCAGVSFMTRSAFGRFDTDCLNLFFFCACCLCCHGFSTDFGRRRLAWLAGWATLCALSWMWWERGALAFVALSVATWAASVFLRTSRMERALKVAVCVLGVVGLVGLLFGLHRYLPHAAAAFGQTVLRHVDLVLNRTVSQFEVLGNEISELKPLTVWELGRAAAGHWVCLAVGLIGAVWLAVRRPVVAWFLVLPSLALGGMGLAANRFAMFLTPGFALGVAWLVDRALHAPMPRRLPDGRCARAAGAVVLVVALVAPGAWACVEKSPRPRFTQGDVRLAAVLGSRPYRGEVVWCFWDQGYFIQYMTDRPTFIDGGSQGHWRNLVSCVPFATPDPVLARHWINYFATRGWAGMNRLGKRIPDMNHRVAFLRRVFSAPTRADEILRENGFRDVAFWREWLFPAKPRKTYLYLSQDMIFRSWWYLLGSMGAPGAPATPPPTVIVHRNAGGLNATGDAVVVSDKVFALTRLVRFDRAGVHVKEKRPGAPYVALDYGDRPLYVIEREVNDSLAAQLLFNKPGTVPGFRGIVYHPSLGGLWEVL</sequence>
<feature type="transmembrane region" description="Helical" evidence="14">
    <location>
        <begin position="313"/>
        <end position="331"/>
    </location>
</feature>
<feature type="domain" description="STT3/PglB/AglB core" evidence="16">
    <location>
        <begin position="438"/>
        <end position="474"/>
    </location>
</feature>
<proteinExistence type="inferred from homology"/>
<feature type="transmembrane region" description="Helical" evidence="14">
    <location>
        <begin position="336"/>
        <end position="354"/>
    </location>
</feature>
<feature type="transmembrane region" description="Helical" evidence="14">
    <location>
        <begin position="241"/>
        <end position="260"/>
    </location>
</feature>
<dbReference type="EC" id="2.4.99.18" evidence="17"/>
<evidence type="ECO:0000259" key="15">
    <source>
        <dbReference type="Pfam" id="PF02516"/>
    </source>
</evidence>
<feature type="transmembrane region" description="Helical" evidence="14">
    <location>
        <begin position="141"/>
        <end position="158"/>
    </location>
</feature>
<dbReference type="PANTHER" id="PTHR13872:SF1">
    <property type="entry name" value="DOLICHYL-DIPHOSPHOOLIGOSACCHARIDE--PROTEIN GLYCOSYLTRANSFERASE SUBUNIT STT3B"/>
    <property type="match status" value="1"/>
</dbReference>
<dbReference type="UniPathway" id="UPA00378"/>
<feature type="transmembrane region" description="Helical" evidence="14">
    <location>
        <begin position="217"/>
        <end position="234"/>
    </location>
</feature>
<evidence type="ECO:0000256" key="1">
    <source>
        <dbReference type="ARBA" id="ARBA00001936"/>
    </source>
</evidence>
<dbReference type="PANTHER" id="PTHR13872">
    <property type="entry name" value="DOLICHYL-DIPHOSPHOOLIGOSACCHARIDE--PROTEIN GLYCOSYLTRANSFERASE SUBUNIT"/>
    <property type="match status" value="1"/>
</dbReference>
<dbReference type="GO" id="GO:0012505">
    <property type="term" value="C:endomembrane system"/>
    <property type="evidence" value="ECO:0007669"/>
    <property type="project" value="UniProtKB-SubCell"/>
</dbReference>
<keyword evidence="11 14" id="KW-1133">Transmembrane helix</keyword>
<dbReference type="GO" id="GO:0016020">
    <property type="term" value="C:membrane"/>
    <property type="evidence" value="ECO:0007669"/>
    <property type="project" value="InterPro"/>
</dbReference>
<evidence type="ECO:0000256" key="4">
    <source>
        <dbReference type="ARBA" id="ARBA00004922"/>
    </source>
</evidence>
<evidence type="ECO:0000256" key="8">
    <source>
        <dbReference type="ARBA" id="ARBA00022692"/>
    </source>
</evidence>
<feature type="transmembrane region" description="Helical" evidence="14">
    <location>
        <begin position="390"/>
        <end position="409"/>
    </location>
</feature>
<evidence type="ECO:0000256" key="10">
    <source>
        <dbReference type="ARBA" id="ARBA00022842"/>
    </source>
</evidence>
<evidence type="ECO:0000256" key="9">
    <source>
        <dbReference type="ARBA" id="ARBA00022723"/>
    </source>
</evidence>
<evidence type="ECO:0000256" key="14">
    <source>
        <dbReference type="SAM" id="Phobius"/>
    </source>
</evidence>
<comment type="pathway">
    <text evidence="4">Protein modification; protein glycosylation.</text>
</comment>
<keyword evidence="9" id="KW-0479">Metal-binding</keyword>
<gene>
    <name evidence="17" type="ORF">GGQ74_002424</name>
</gene>
<feature type="domain" description="Oligosaccharyl transferase STT3 N-terminal" evidence="15">
    <location>
        <begin position="51"/>
        <end position="257"/>
    </location>
</feature>
<evidence type="ECO:0000313" key="17">
    <source>
        <dbReference type="EMBL" id="NJB68751.1"/>
    </source>
</evidence>
<evidence type="ECO:0000256" key="13">
    <source>
        <dbReference type="ARBA" id="ARBA00023211"/>
    </source>
</evidence>
<dbReference type="InterPro" id="IPR003674">
    <property type="entry name" value="Oligo_trans_STT3"/>
</dbReference>
<evidence type="ECO:0000256" key="12">
    <source>
        <dbReference type="ARBA" id="ARBA00023136"/>
    </source>
</evidence>
<organism evidence="17 18">
    <name type="scientific">Desulfobaculum xiamenense</name>
    <dbReference type="NCBI Taxonomy" id="995050"/>
    <lineage>
        <taxon>Bacteria</taxon>
        <taxon>Pseudomonadati</taxon>
        <taxon>Thermodesulfobacteriota</taxon>
        <taxon>Desulfovibrionia</taxon>
        <taxon>Desulfovibrionales</taxon>
        <taxon>Desulfovibrionaceae</taxon>
        <taxon>Desulfobaculum</taxon>
    </lineage>
</organism>
<feature type="transmembrane region" description="Helical" evidence="14">
    <location>
        <begin position="194"/>
        <end position="211"/>
    </location>
</feature>
<dbReference type="GO" id="GO:0004579">
    <property type="term" value="F:dolichyl-diphosphooligosaccharide-protein glycotransferase activity"/>
    <property type="evidence" value="ECO:0007669"/>
    <property type="project" value="UniProtKB-EC"/>
</dbReference>
<evidence type="ECO:0000313" key="18">
    <source>
        <dbReference type="Proteomes" id="UP000580856"/>
    </source>
</evidence>
<keyword evidence="10" id="KW-0460">Magnesium</keyword>
<dbReference type="Gene3D" id="3.40.1380.40">
    <property type="match status" value="1"/>
</dbReference>
<feature type="transmembrane region" description="Helical" evidence="14">
    <location>
        <begin position="114"/>
        <end position="134"/>
    </location>
</feature>
<accession>A0A846QKV1</accession>
<feature type="transmembrane region" description="Helical" evidence="14">
    <location>
        <begin position="18"/>
        <end position="38"/>
    </location>
</feature>
<evidence type="ECO:0000256" key="7">
    <source>
        <dbReference type="ARBA" id="ARBA00022679"/>
    </source>
</evidence>
<evidence type="ECO:0000256" key="3">
    <source>
        <dbReference type="ARBA" id="ARBA00004127"/>
    </source>
</evidence>
<reference evidence="17 18" key="1">
    <citation type="submission" date="2020-03" db="EMBL/GenBank/DDBJ databases">
        <title>Genomic Encyclopedia of Type Strains, Phase IV (KMG-IV): sequencing the most valuable type-strain genomes for metagenomic binning, comparative biology and taxonomic classification.</title>
        <authorList>
            <person name="Goeker M."/>
        </authorList>
    </citation>
    <scope>NUCLEOTIDE SEQUENCE [LARGE SCALE GENOMIC DNA]</scope>
    <source>
        <strain evidence="17 18">DSM 24233</strain>
    </source>
</reference>
<keyword evidence="18" id="KW-1185">Reference proteome</keyword>
<keyword evidence="7 17" id="KW-0808">Transferase</keyword>
<feature type="transmembrane region" description="Helical" evidence="14">
    <location>
        <begin position="170"/>
        <end position="187"/>
    </location>
</feature>
<comment type="cofactor">
    <cofactor evidence="2">
        <name>Mg(2+)</name>
        <dbReference type="ChEBI" id="CHEBI:18420"/>
    </cofactor>
</comment>
<dbReference type="GO" id="GO:0046872">
    <property type="term" value="F:metal ion binding"/>
    <property type="evidence" value="ECO:0007669"/>
    <property type="project" value="UniProtKB-KW"/>
</dbReference>
<evidence type="ECO:0000256" key="2">
    <source>
        <dbReference type="ARBA" id="ARBA00001946"/>
    </source>
</evidence>
<keyword evidence="6 17" id="KW-0328">Glycosyltransferase</keyword>
<evidence type="ECO:0000256" key="6">
    <source>
        <dbReference type="ARBA" id="ARBA00022676"/>
    </source>
</evidence>
<comment type="cofactor">
    <cofactor evidence="1">
        <name>Mn(2+)</name>
        <dbReference type="ChEBI" id="CHEBI:29035"/>
    </cofactor>
</comment>
<evidence type="ECO:0000256" key="5">
    <source>
        <dbReference type="ARBA" id="ARBA00010810"/>
    </source>
</evidence>
<evidence type="ECO:0000256" key="11">
    <source>
        <dbReference type="ARBA" id="ARBA00022989"/>
    </source>
</evidence>
<dbReference type="EMBL" id="JAATJA010000002">
    <property type="protein sequence ID" value="NJB68751.1"/>
    <property type="molecule type" value="Genomic_DNA"/>
</dbReference>
<keyword evidence="8 14" id="KW-0812">Transmembrane</keyword>
<keyword evidence="13" id="KW-0464">Manganese</keyword>